<comment type="caution">
    <text evidence="10">The sequence shown here is derived from an EMBL/GenBank/DDBJ whole genome shotgun (WGS) entry which is preliminary data.</text>
</comment>
<evidence type="ECO:0000256" key="2">
    <source>
        <dbReference type="ARBA" id="ARBA00007825"/>
    </source>
</evidence>
<feature type="domain" description="Intradiol ring-cleavage dioxygenases" evidence="8">
    <location>
        <begin position="131"/>
        <end position="294"/>
    </location>
</feature>
<evidence type="ECO:0000256" key="4">
    <source>
        <dbReference type="ARBA" id="ARBA00022964"/>
    </source>
</evidence>
<dbReference type="InterPro" id="IPR039390">
    <property type="entry name" value="1_2-HQD/HQD"/>
</dbReference>
<keyword evidence="3" id="KW-0479">Metal-binding</keyword>
<dbReference type="Pfam" id="PF04444">
    <property type="entry name" value="Dioxygenase_N"/>
    <property type="match status" value="1"/>
</dbReference>
<evidence type="ECO:0000256" key="7">
    <source>
        <dbReference type="SAM" id="MobiDB-lite"/>
    </source>
</evidence>
<evidence type="ECO:0000259" key="8">
    <source>
        <dbReference type="Pfam" id="PF00775"/>
    </source>
</evidence>
<evidence type="ECO:0000313" key="11">
    <source>
        <dbReference type="Proteomes" id="UP000246991"/>
    </source>
</evidence>
<dbReference type="Gene3D" id="2.60.130.10">
    <property type="entry name" value="Aromatic compound dioxygenase"/>
    <property type="match status" value="1"/>
</dbReference>
<comment type="cofactor">
    <cofactor evidence="1">
        <name>Fe(3+)</name>
        <dbReference type="ChEBI" id="CHEBI:29034"/>
    </cofactor>
</comment>
<evidence type="ECO:0000256" key="3">
    <source>
        <dbReference type="ARBA" id="ARBA00022723"/>
    </source>
</evidence>
<reference evidence="10 11" key="1">
    <citation type="submission" date="2018-03" db="EMBL/GenBank/DDBJ databases">
        <title>Genomes of Pezizomycetes fungi and the evolution of truffles.</title>
        <authorList>
            <person name="Murat C."/>
            <person name="Payen T."/>
            <person name="Noel B."/>
            <person name="Kuo A."/>
            <person name="Martin F.M."/>
        </authorList>
    </citation>
    <scope>NUCLEOTIDE SEQUENCE [LARGE SCALE GENOMIC DNA]</scope>
    <source>
        <strain evidence="10">091103-1</strain>
    </source>
</reference>
<sequence>MDSCNVKIPSMIDLTAENITANTIAVNSQGPDERLRYLMERLVTHLHGFARETQLTTEEWVKAVVFLRDAGQISSDTRQEFILLSDVLGLSTLVESVNNPRPTNATESSVLGPFHTKNAHFTENGDSIASPNKGESCLVRCTLKDTSGNPIPDATIDVWEADDTGRYDSQYEGDVGPDCRGVLKSNKDGEFWFKCVKPVSYPIPHDGPVGKLLGVLGRHPFRPAHLHFKIEREGFDSLITALYLRGDPYETSDAVFGVKSSLLVTPRKIQDPEIAKRYSVSVDDWDIHWDFVLVGEAEGRQLRQERSLAGPGNTGCAAETAQPLPE</sequence>
<protein>
    <submittedName>
        <fullName evidence="10">Aromatic compound dioxygenase</fullName>
    </submittedName>
</protein>
<dbReference type="OrthoDB" id="5238185at2759"/>
<dbReference type="STRING" id="42249.A0A317SKN2"/>
<dbReference type="GO" id="GO:0008199">
    <property type="term" value="F:ferric iron binding"/>
    <property type="evidence" value="ECO:0007669"/>
    <property type="project" value="InterPro"/>
</dbReference>
<name>A0A317SKN2_9PEZI</name>
<dbReference type="SUPFAM" id="SSF49482">
    <property type="entry name" value="Aromatic compound dioxygenase"/>
    <property type="match status" value="1"/>
</dbReference>
<evidence type="ECO:0000256" key="5">
    <source>
        <dbReference type="ARBA" id="ARBA00023002"/>
    </source>
</evidence>
<keyword evidence="11" id="KW-1185">Reference proteome</keyword>
<feature type="region of interest" description="Disordered" evidence="7">
    <location>
        <begin position="305"/>
        <end position="326"/>
    </location>
</feature>
<dbReference type="InterPro" id="IPR000627">
    <property type="entry name" value="Intradiol_dOase_C"/>
</dbReference>
<dbReference type="PANTHER" id="PTHR33711">
    <property type="entry name" value="DIOXYGENASE, PUTATIVE (AFU_ORTHOLOGUE AFUA_2G02910)-RELATED"/>
    <property type="match status" value="1"/>
</dbReference>
<keyword evidence="5" id="KW-0560">Oxidoreductase</keyword>
<dbReference type="InterPro" id="IPR007535">
    <property type="entry name" value="Catechol_dOase_N"/>
</dbReference>
<dbReference type="CDD" id="cd03461">
    <property type="entry name" value="1_2-HQD"/>
    <property type="match status" value="1"/>
</dbReference>
<feature type="domain" description="Catechol dioxygenase N-terminal" evidence="9">
    <location>
        <begin position="32"/>
        <end position="106"/>
    </location>
</feature>
<evidence type="ECO:0000259" key="9">
    <source>
        <dbReference type="Pfam" id="PF04444"/>
    </source>
</evidence>
<dbReference type="Proteomes" id="UP000246991">
    <property type="component" value="Unassembled WGS sequence"/>
</dbReference>
<organism evidence="10 11">
    <name type="scientific">Tuber magnatum</name>
    <name type="common">white Piedmont truffle</name>
    <dbReference type="NCBI Taxonomy" id="42249"/>
    <lineage>
        <taxon>Eukaryota</taxon>
        <taxon>Fungi</taxon>
        <taxon>Dikarya</taxon>
        <taxon>Ascomycota</taxon>
        <taxon>Pezizomycotina</taxon>
        <taxon>Pezizomycetes</taxon>
        <taxon>Pezizales</taxon>
        <taxon>Tuberaceae</taxon>
        <taxon>Tuber</taxon>
    </lineage>
</organism>
<evidence type="ECO:0000256" key="6">
    <source>
        <dbReference type="ARBA" id="ARBA00023004"/>
    </source>
</evidence>
<dbReference type="Pfam" id="PF00775">
    <property type="entry name" value="Dioxygenase_C"/>
    <property type="match status" value="1"/>
</dbReference>
<dbReference type="InterPro" id="IPR015889">
    <property type="entry name" value="Intradiol_dOase_core"/>
</dbReference>
<proteinExistence type="inferred from homology"/>
<keyword evidence="6" id="KW-0408">Iron</keyword>
<dbReference type="AlphaFoldDB" id="A0A317SKN2"/>
<keyword evidence="4 10" id="KW-0223">Dioxygenase</keyword>
<dbReference type="EMBL" id="PYWC01000066">
    <property type="protein sequence ID" value="PWW74170.1"/>
    <property type="molecule type" value="Genomic_DNA"/>
</dbReference>
<evidence type="ECO:0000256" key="1">
    <source>
        <dbReference type="ARBA" id="ARBA00001965"/>
    </source>
</evidence>
<comment type="similarity">
    <text evidence="2">Belongs to the intradiol ring-cleavage dioxygenase family.</text>
</comment>
<accession>A0A317SKN2</accession>
<dbReference type="InterPro" id="IPR050770">
    <property type="entry name" value="Intradiol_RC_Dioxygenase"/>
</dbReference>
<evidence type="ECO:0000313" key="10">
    <source>
        <dbReference type="EMBL" id="PWW74170.1"/>
    </source>
</evidence>
<dbReference type="GO" id="GO:0018576">
    <property type="term" value="F:catechol 1,2-dioxygenase activity"/>
    <property type="evidence" value="ECO:0007669"/>
    <property type="project" value="InterPro"/>
</dbReference>
<dbReference type="GO" id="GO:0009712">
    <property type="term" value="P:catechol-containing compound metabolic process"/>
    <property type="evidence" value="ECO:0007669"/>
    <property type="project" value="InterPro"/>
</dbReference>
<dbReference type="PANTHER" id="PTHR33711:SF7">
    <property type="entry name" value="INTRADIOL RING-CLEAVAGE DIOXYGENASES DOMAIN-CONTAINING PROTEIN-RELATED"/>
    <property type="match status" value="1"/>
</dbReference>
<gene>
    <name evidence="10" type="ORF">C7212DRAFT_359320</name>
</gene>